<keyword evidence="3" id="KW-0813">Transport</keyword>
<feature type="chain" id="PRO_5046767969" description="Solute-binding protein family 5 domain-containing protein" evidence="5">
    <location>
        <begin position="26"/>
        <end position="464"/>
    </location>
</feature>
<dbReference type="SUPFAM" id="SSF53850">
    <property type="entry name" value="Periplasmic binding protein-like II"/>
    <property type="match status" value="1"/>
</dbReference>
<feature type="domain" description="Solute-binding protein family 5" evidence="6">
    <location>
        <begin position="69"/>
        <end position="218"/>
    </location>
</feature>
<evidence type="ECO:0000256" key="5">
    <source>
        <dbReference type="SAM" id="SignalP"/>
    </source>
</evidence>
<evidence type="ECO:0000256" key="4">
    <source>
        <dbReference type="ARBA" id="ARBA00022729"/>
    </source>
</evidence>
<dbReference type="Gene3D" id="3.40.190.10">
    <property type="entry name" value="Periplasmic binding protein-like II"/>
    <property type="match status" value="1"/>
</dbReference>
<comment type="subcellular location">
    <subcellularLocation>
        <location evidence="1">Cell envelope</location>
    </subcellularLocation>
</comment>
<feature type="signal peptide" evidence="5">
    <location>
        <begin position="1"/>
        <end position="25"/>
    </location>
</feature>
<evidence type="ECO:0000256" key="1">
    <source>
        <dbReference type="ARBA" id="ARBA00004196"/>
    </source>
</evidence>
<gene>
    <name evidence="7" type="ORF">GETHOR_21480</name>
</gene>
<dbReference type="Gene3D" id="3.10.105.10">
    <property type="entry name" value="Dipeptide-binding Protein, Domain 3"/>
    <property type="match status" value="1"/>
</dbReference>
<protein>
    <recommendedName>
        <fullName evidence="6">Solute-binding protein family 5 domain-containing protein</fullName>
    </recommendedName>
</protein>
<keyword evidence="4 5" id="KW-0732">Signal</keyword>
<dbReference type="PANTHER" id="PTHR30290:SF10">
    <property type="entry name" value="PERIPLASMIC OLIGOPEPTIDE-BINDING PROTEIN-RELATED"/>
    <property type="match status" value="1"/>
</dbReference>
<dbReference type="InterPro" id="IPR000914">
    <property type="entry name" value="SBP_5_dom"/>
</dbReference>
<proteinExistence type="inferred from homology"/>
<organism evidence="7 8">
    <name type="scientific">Geothrix oryzae</name>
    <dbReference type="NCBI Taxonomy" id="2927975"/>
    <lineage>
        <taxon>Bacteria</taxon>
        <taxon>Pseudomonadati</taxon>
        <taxon>Acidobacteriota</taxon>
        <taxon>Holophagae</taxon>
        <taxon>Holophagales</taxon>
        <taxon>Holophagaceae</taxon>
        <taxon>Geothrix</taxon>
    </lineage>
</organism>
<reference evidence="8" key="1">
    <citation type="journal article" date="2023" name="Int. J. Syst. Evol. Microbiol.">
        <title>Mesoterricola silvestris gen. nov., sp. nov., Mesoterricola sediminis sp. nov., Geothrix oryzae sp. nov., Geothrix edaphica sp. nov., Geothrix rubra sp. nov., and Geothrix limicola sp. nov., six novel members of Acidobacteriota isolated from soils.</title>
        <authorList>
            <person name="Itoh H."/>
            <person name="Sugisawa Y."/>
            <person name="Mise K."/>
            <person name="Xu Z."/>
            <person name="Kuniyasu M."/>
            <person name="Ushijima N."/>
            <person name="Kawano K."/>
            <person name="Kobayashi E."/>
            <person name="Shiratori Y."/>
            <person name="Masuda Y."/>
            <person name="Senoo K."/>
        </authorList>
    </citation>
    <scope>NUCLEOTIDE SEQUENCE [LARGE SCALE GENOMIC DNA]</scope>
    <source>
        <strain evidence="8">Red222</strain>
    </source>
</reference>
<evidence type="ECO:0000313" key="7">
    <source>
        <dbReference type="EMBL" id="BDU70047.1"/>
    </source>
</evidence>
<evidence type="ECO:0000313" key="8">
    <source>
        <dbReference type="Proteomes" id="UP001242010"/>
    </source>
</evidence>
<dbReference type="InterPro" id="IPR039424">
    <property type="entry name" value="SBP_5"/>
</dbReference>
<sequence>MRNLLPALTLVFLSALIPALTPAQAQVVEESLPRDPGPLDFIRGDSYEQWILQSLAGDALVGIAPDGRLVPRLATAWKVQKDGALSFTLRADARFPDGSPVSPEDALWTLRELLRDPQASPTKRAILQGSETGVQDGRLWIRSPKPPGRLLLELAQVPVAQKGHADRGSGPFLFRKEPAAWVFTPREHFLKPRVDGIRFRLLPDAHSVLQALQKGWLTLGAPPARLQADPPPTHRLVTQPMHAQLVAWSRAGSGPLLLLERWRRDAFPPRLLGRNARPSRGLWPETLGFEARAIEAQTAEAGAGRPPRAPATLKLLFVAGEESVEKLLLALRERARRDGYDLQLIPLEQALLVARLQKGDFDLACSMVVFEPHPWAVFEYLEPRGPMNFTGWSHPRFAELAARAHQPGDAAWRDLQMIWAQNPAALPLLDFQSVIWVDRRLTVEPGALGLYLSTPGAAGWRWVR</sequence>
<name>A0ABN6UYB2_9BACT</name>
<comment type="similarity">
    <text evidence="2">Belongs to the bacterial solute-binding protein 5 family.</text>
</comment>
<evidence type="ECO:0000259" key="6">
    <source>
        <dbReference type="Pfam" id="PF00496"/>
    </source>
</evidence>
<dbReference type="RefSeq" id="WP_286353768.1">
    <property type="nucleotide sequence ID" value="NZ_AP027079.1"/>
</dbReference>
<accession>A0ABN6UYB2</accession>
<dbReference type="Pfam" id="PF00496">
    <property type="entry name" value="SBP_bac_5"/>
    <property type="match status" value="1"/>
</dbReference>
<evidence type="ECO:0000256" key="2">
    <source>
        <dbReference type="ARBA" id="ARBA00005695"/>
    </source>
</evidence>
<dbReference type="PANTHER" id="PTHR30290">
    <property type="entry name" value="PERIPLASMIC BINDING COMPONENT OF ABC TRANSPORTER"/>
    <property type="match status" value="1"/>
</dbReference>
<dbReference type="EMBL" id="AP027079">
    <property type="protein sequence ID" value="BDU70047.1"/>
    <property type="molecule type" value="Genomic_DNA"/>
</dbReference>
<keyword evidence="8" id="KW-1185">Reference proteome</keyword>
<evidence type="ECO:0000256" key="3">
    <source>
        <dbReference type="ARBA" id="ARBA00022448"/>
    </source>
</evidence>
<dbReference type="Proteomes" id="UP001242010">
    <property type="component" value="Chromosome"/>
</dbReference>